<dbReference type="InterPro" id="IPR029044">
    <property type="entry name" value="Nucleotide-diphossugar_trans"/>
</dbReference>
<dbReference type="CDD" id="cd04182">
    <property type="entry name" value="GT_2_like_f"/>
    <property type="match status" value="1"/>
</dbReference>
<dbReference type="PANTHER" id="PTHR43777:SF1">
    <property type="entry name" value="MOLYBDENUM COFACTOR CYTIDYLYLTRANSFERASE"/>
    <property type="match status" value="1"/>
</dbReference>
<proteinExistence type="predicted"/>
<name>A0A972W1I7_9GAMM</name>
<evidence type="ECO:0000313" key="3">
    <source>
        <dbReference type="EMBL" id="NQV66607.1"/>
    </source>
</evidence>
<dbReference type="PANTHER" id="PTHR43777">
    <property type="entry name" value="MOLYBDENUM COFACTOR CYTIDYLYLTRANSFERASE"/>
    <property type="match status" value="1"/>
</dbReference>
<gene>
    <name evidence="3" type="ORF">HQ497_14715</name>
</gene>
<protein>
    <submittedName>
        <fullName evidence="3">Nucleotidyltransferase family protein</fullName>
    </submittedName>
</protein>
<evidence type="ECO:0000256" key="1">
    <source>
        <dbReference type="ARBA" id="ARBA00022842"/>
    </source>
</evidence>
<keyword evidence="1" id="KW-0460">Magnesium</keyword>
<dbReference type="EMBL" id="JABMOJ010000545">
    <property type="protein sequence ID" value="NQV66607.1"/>
    <property type="molecule type" value="Genomic_DNA"/>
</dbReference>
<evidence type="ECO:0000313" key="4">
    <source>
        <dbReference type="Proteomes" id="UP000754644"/>
    </source>
</evidence>
<dbReference type="AlphaFoldDB" id="A0A972W1I7"/>
<dbReference type="Gene3D" id="3.90.550.10">
    <property type="entry name" value="Spore Coat Polysaccharide Biosynthesis Protein SpsA, Chain A"/>
    <property type="match status" value="1"/>
</dbReference>
<evidence type="ECO:0000259" key="2">
    <source>
        <dbReference type="Pfam" id="PF12804"/>
    </source>
</evidence>
<dbReference type="GO" id="GO:0016779">
    <property type="term" value="F:nucleotidyltransferase activity"/>
    <property type="evidence" value="ECO:0007669"/>
    <property type="project" value="UniProtKB-ARBA"/>
</dbReference>
<dbReference type="SUPFAM" id="SSF53448">
    <property type="entry name" value="Nucleotide-diphospho-sugar transferases"/>
    <property type="match status" value="1"/>
</dbReference>
<dbReference type="Pfam" id="PF12804">
    <property type="entry name" value="NTP_transf_3"/>
    <property type="match status" value="1"/>
</dbReference>
<dbReference type="InterPro" id="IPR025877">
    <property type="entry name" value="MobA-like_NTP_Trfase"/>
</dbReference>
<sequence length="197" mass="21572">MIGGIILAAGSSRRFGDDKRKQTLASGQSILEESIHKAASVLDKVLVVLRFGDREFAQQLSSRIDNDQVEYYMAPDSAKGMAHSLANAIHKVHDWQGAMVFLGDMPFVQAETIESVLGAYEFHKASQPIIVPCRKGELGHPVLFDAAYFDAIEALTGDRGARPVIDAHLDKVHKINLEDPGILRDIDTPADLIAPNR</sequence>
<feature type="domain" description="MobA-like NTP transferase" evidence="2">
    <location>
        <begin position="4"/>
        <end position="170"/>
    </location>
</feature>
<organism evidence="3 4">
    <name type="scientific">SAR86 cluster bacterium</name>
    <dbReference type="NCBI Taxonomy" id="2030880"/>
    <lineage>
        <taxon>Bacteria</taxon>
        <taxon>Pseudomonadati</taxon>
        <taxon>Pseudomonadota</taxon>
        <taxon>Gammaproteobacteria</taxon>
        <taxon>SAR86 cluster</taxon>
    </lineage>
</organism>
<accession>A0A972W1I7</accession>
<dbReference type="Proteomes" id="UP000754644">
    <property type="component" value="Unassembled WGS sequence"/>
</dbReference>
<comment type="caution">
    <text evidence="3">The sequence shown here is derived from an EMBL/GenBank/DDBJ whole genome shotgun (WGS) entry which is preliminary data.</text>
</comment>
<reference evidence="3" key="1">
    <citation type="submission" date="2020-05" db="EMBL/GenBank/DDBJ databases">
        <title>Sulfur intermediates as new biogeochemical hubs in an aquatic model microbial ecosystem.</title>
        <authorList>
            <person name="Vigneron A."/>
        </authorList>
    </citation>
    <scope>NUCLEOTIDE SEQUENCE</scope>
    <source>
        <strain evidence="3">Bin.250</strain>
    </source>
</reference>